<reference evidence="2 3" key="1">
    <citation type="submission" date="2020-08" db="EMBL/GenBank/DDBJ databases">
        <title>The genome sequence of type strain Novosphingobium flavum NBRC 111647.</title>
        <authorList>
            <person name="Liu Y."/>
        </authorList>
    </citation>
    <scope>NUCLEOTIDE SEQUENCE [LARGE SCALE GENOMIC DNA]</scope>
    <source>
        <strain evidence="2 3">NBRC 111647</strain>
    </source>
</reference>
<organism evidence="2 3">
    <name type="scientific">Novosphingobium flavum</name>
    <dbReference type="NCBI Taxonomy" id="1778672"/>
    <lineage>
        <taxon>Bacteria</taxon>
        <taxon>Pseudomonadati</taxon>
        <taxon>Pseudomonadota</taxon>
        <taxon>Alphaproteobacteria</taxon>
        <taxon>Sphingomonadales</taxon>
        <taxon>Sphingomonadaceae</taxon>
        <taxon>Novosphingobium</taxon>
    </lineage>
</organism>
<dbReference type="Proteomes" id="UP000566813">
    <property type="component" value="Unassembled WGS sequence"/>
</dbReference>
<dbReference type="GO" id="GO:0016491">
    <property type="term" value="F:oxidoreductase activity"/>
    <property type="evidence" value="ECO:0007669"/>
    <property type="project" value="InterPro"/>
</dbReference>
<evidence type="ECO:0000313" key="2">
    <source>
        <dbReference type="EMBL" id="MBC2666670.1"/>
    </source>
</evidence>
<evidence type="ECO:0000313" key="3">
    <source>
        <dbReference type="Proteomes" id="UP000566813"/>
    </source>
</evidence>
<sequence length="218" mass="23611">MTANSLAHRFRQLQAERERTWTQDQLAANAAQRRLLVERDDPSSRPAAGHRLAPFEIIDESGQALTSHQLLAKGPVALVYFRFGGCPACNIALPYYDETLRAPLARAGLALAAISPQVPVDPGPAGRQGLSFPTYGDPHYGLARQLGLTFFPEDQPSVQPSEAWIGATLGTDSYEMAKPAVIVIDPDHVIRFIDVSPDWLARTEATTVLAALQGASQV</sequence>
<dbReference type="EMBL" id="JACLAW010000011">
    <property type="protein sequence ID" value="MBC2666670.1"/>
    <property type="molecule type" value="Genomic_DNA"/>
</dbReference>
<feature type="domain" description="Thioredoxin" evidence="1">
    <location>
        <begin position="46"/>
        <end position="217"/>
    </location>
</feature>
<dbReference type="AlphaFoldDB" id="A0A7X1FTF5"/>
<proteinExistence type="predicted"/>
<dbReference type="PROSITE" id="PS51352">
    <property type="entry name" value="THIOREDOXIN_2"/>
    <property type="match status" value="1"/>
</dbReference>
<name>A0A7X1FTF5_9SPHN</name>
<dbReference type="Gene3D" id="3.40.30.10">
    <property type="entry name" value="Glutaredoxin"/>
    <property type="match status" value="1"/>
</dbReference>
<dbReference type="InterPro" id="IPR000866">
    <property type="entry name" value="AhpC/TSA"/>
</dbReference>
<dbReference type="SUPFAM" id="SSF52833">
    <property type="entry name" value="Thioredoxin-like"/>
    <property type="match status" value="1"/>
</dbReference>
<dbReference type="RefSeq" id="WP_185664972.1">
    <property type="nucleotide sequence ID" value="NZ_JACLAW010000011.1"/>
</dbReference>
<protein>
    <submittedName>
        <fullName evidence="2">Redoxin domain-containing protein</fullName>
    </submittedName>
</protein>
<comment type="caution">
    <text evidence="2">The sequence shown here is derived from an EMBL/GenBank/DDBJ whole genome shotgun (WGS) entry which is preliminary data.</text>
</comment>
<accession>A0A7X1FTF5</accession>
<dbReference type="GO" id="GO:0016209">
    <property type="term" value="F:antioxidant activity"/>
    <property type="evidence" value="ECO:0007669"/>
    <property type="project" value="InterPro"/>
</dbReference>
<dbReference type="Pfam" id="PF00578">
    <property type="entry name" value="AhpC-TSA"/>
    <property type="match status" value="1"/>
</dbReference>
<keyword evidence="3" id="KW-1185">Reference proteome</keyword>
<dbReference type="InterPro" id="IPR036249">
    <property type="entry name" value="Thioredoxin-like_sf"/>
</dbReference>
<gene>
    <name evidence="2" type="ORF">H7F51_14195</name>
</gene>
<dbReference type="InterPro" id="IPR013766">
    <property type="entry name" value="Thioredoxin_domain"/>
</dbReference>
<evidence type="ECO:0000259" key="1">
    <source>
        <dbReference type="PROSITE" id="PS51352"/>
    </source>
</evidence>